<gene>
    <name evidence="13" type="ORF">Q664_45640</name>
</gene>
<evidence type="ECO:0000256" key="3">
    <source>
        <dbReference type="ARBA" id="ARBA00012438"/>
    </source>
</evidence>
<dbReference type="EMBL" id="JPMI01000340">
    <property type="protein sequence ID" value="KFA87764.1"/>
    <property type="molecule type" value="Genomic_DNA"/>
</dbReference>
<reference evidence="13 14" key="1">
    <citation type="submission" date="2014-07" db="EMBL/GenBank/DDBJ databases">
        <title>Draft Genome Sequence of Gephyronic Acid Producer, Cystobacter violaceus Strain Cb vi76.</title>
        <authorList>
            <person name="Stevens D.C."/>
            <person name="Young J."/>
            <person name="Carmichael R."/>
            <person name="Tan J."/>
            <person name="Taylor R.E."/>
        </authorList>
    </citation>
    <scope>NUCLEOTIDE SEQUENCE [LARGE SCALE GENOMIC DNA]</scope>
    <source>
        <strain evidence="13 14">Cb vi76</strain>
    </source>
</reference>
<dbReference type="CDD" id="cd06225">
    <property type="entry name" value="HAMP"/>
    <property type="match status" value="1"/>
</dbReference>
<proteinExistence type="predicted"/>
<dbReference type="InterPro" id="IPR036890">
    <property type="entry name" value="HATPase_C_sf"/>
</dbReference>
<organism evidence="13 14">
    <name type="scientific">Archangium violaceum Cb vi76</name>
    <dbReference type="NCBI Taxonomy" id="1406225"/>
    <lineage>
        <taxon>Bacteria</taxon>
        <taxon>Pseudomonadati</taxon>
        <taxon>Myxococcota</taxon>
        <taxon>Myxococcia</taxon>
        <taxon>Myxococcales</taxon>
        <taxon>Cystobacterineae</taxon>
        <taxon>Archangiaceae</taxon>
        <taxon>Archangium</taxon>
    </lineage>
</organism>
<dbReference type="PRINTS" id="PR00344">
    <property type="entry name" value="BCTRLSENSOR"/>
</dbReference>
<dbReference type="SUPFAM" id="SSF158472">
    <property type="entry name" value="HAMP domain-like"/>
    <property type="match status" value="1"/>
</dbReference>
<name>A0A084SH29_9BACT</name>
<dbReference type="GO" id="GO:0007165">
    <property type="term" value="P:signal transduction"/>
    <property type="evidence" value="ECO:0007669"/>
    <property type="project" value="InterPro"/>
</dbReference>
<dbReference type="Pfam" id="PF00672">
    <property type="entry name" value="HAMP"/>
    <property type="match status" value="1"/>
</dbReference>
<evidence type="ECO:0000256" key="7">
    <source>
        <dbReference type="ARBA" id="ARBA00022777"/>
    </source>
</evidence>
<dbReference type="GO" id="GO:0004673">
    <property type="term" value="F:protein histidine kinase activity"/>
    <property type="evidence" value="ECO:0007669"/>
    <property type="project" value="UniProtKB-EC"/>
</dbReference>
<evidence type="ECO:0000256" key="8">
    <source>
        <dbReference type="ARBA" id="ARBA00022840"/>
    </source>
</evidence>
<feature type="domain" description="HAMP" evidence="12">
    <location>
        <begin position="394"/>
        <end position="446"/>
    </location>
</feature>
<dbReference type="EC" id="2.7.13.3" evidence="3"/>
<dbReference type="SMART" id="SM00304">
    <property type="entry name" value="HAMP"/>
    <property type="match status" value="1"/>
</dbReference>
<dbReference type="Proteomes" id="UP000028547">
    <property type="component" value="Unassembled WGS sequence"/>
</dbReference>
<evidence type="ECO:0000313" key="13">
    <source>
        <dbReference type="EMBL" id="KFA87764.1"/>
    </source>
</evidence>
<evidence type="ECO:0000256" key="10">
    <source>
        <dbReference type="SAM" id="Phobius"/>
    </source>
</evidence>
<dbReference type="Pfam" id="PF02518">
    <property type="entry name" value="HATPase_c"/>
    <property type="match status" value="1"/>
</dbReference>
<evidence type="ECO:0000256" key="6">
    <source>
        <dbReference type="ARBA" id="ARBA00022741"/>
    </source>
</evidence>
<dbReference type="InterPro" id="IPR050980">
    <property type="entry name" value="2C_sensor_his_kinase"/>
</dbReference>
<dbReference type="Gene3D" id="3.30.450.20">
    <property type="entry name" value="PAS domain"/>
    <property type="match status" value="1"/>
</dbReference>
<feature type="coiled-coil region" evidence="9">
    <location>
        <begin position="445"/>
        <end position="472"/>
    </location>
</feature>
<evidence type="ECO:0000259" key="11">
    <source>
        <dbReference type="PROSITE" id="PS50109"/>
    </source>
</evidence>
<keyword evidence="10" id="KW-0472">Membrane</keyword>
<comment type="caution">
    <text evidence="13">The sequence shown here is derived from an EMBL/GenBank/DDBJ whole genome shotgun (WGS) entry which is preliminary data.</text>
</comment>
<keyword evidence="6" id="KW-0547">Nucleotide-binding</keyword>
<keyword evidence="4" id="KW-0597">Phosphoprotein</keyword>
<comment type="subcellular location">
    <subcellularLocation>
        <location evidence="2">Membrane</location>
    </subcellularLocation>
</comment>
<evidence type="ECO:0000259" key="12">
    <source>
        <dbReference type="PROSITE" id="PS50885"/>
    </source>
</evidence>
<keyword evidence="10" id="KW-0812">Transmembrane</keyword>
<keyword evidence="9" id="KW-0175">Coiled coil</keyword>
<evidence type="ECO:0000256" key="5">
    <source>
        <dbReference type="ARBA" id="ARBA00022679"/>
    </source>
</evidence>
<feature type="domain" description="Histidine kinase" evidence="11">
    <location>
        <begin position="524"/>
        <end position="747"/>
    </location>
</feature>
<dbReference type="PANTHER" id="PTHR44936">
    <property type="entry name" value="SENSOR PROTEIN CREC"/>
    <property type="match status" value="1"/>
</dbReference>
<accession>A0A084SH29</accession>
<evidence type="ECO:0000256" key="2">
    <source>
        <dbReference type="ARBA" id="ARBA00004370"/>
    </source>
</evidence>
<feature type="transmembrane region" description="Helical" evidence="10">
    <location>
        <begin position="20"/>
        <end position="46"/>
    </location>
</feature>
<sequence>MARQHESLLPARSSLARSTLISMGVRIAVIIALTTFFSYLHIFYTLREEALAQLKRNVTERSQREQALFVLAEDNHAAMKKALAERLQTLSQEEVDTRFASLFALRPDGTIRNRPERFDGTRMPGVFVPPGVKVDADFRRRLVAAYEVTAEYAPAFHVRFSTTGVILTEGAIAGYWPEGANYFQDLDATFSLKDFEYYTLGLPENNPRRVSAWTSIYEDPPTQTWMVTLATPLDVDGRHVATITHDLLLNDLMARTINNHMPGAYNILFRDDGQLIAHPEMKMRSGEGVYDIQKNTGTPEDAAAYVGTPGQRAHLHAIFEGVKKHPRDQSVLEFPKYDELLAVDRLKGPEWFMVTVLSEQVVSAGAFQAARYVLGFGVASLLLELAIMYWVLKQQITRPLLGFTRATARLEAGDFDVQLETTRGDELGQLANAFQRMAGEIHRREEALRQANEGLEQRVDERTRELQDVHRQLVETARQVGRAEIATNVLHNVGNVLNSVLTSTLLARERLASLKLESLQKLSELLESHRSDLSAFLTQDERGKNTLPFLIRLGKHMEEERQELQTLLGDISRHTEHIGAIVKLQQRYARTPQQMFEPVQLGELVEDALRINQAALGRHSVQVERHLAEVPPVETEKHKVLMILVNLISNAKYAMDPVPPAQRLLTVSLASSTPGRIHIEVRDNGVGIAPEMLTRIFQYGFTTRSEGHGFGLHSSALAAQELGGSLRANSPGPGQGATFTLELPLVPEQRSERASA</sequence>
<dbReference type="SMART" id="SM00387">
    <property type="entry name" value="HATPase_c"/>
    <property type="match status" value="1"/>
</dbReference>
<dbReference type="PANTHER" id="PTHR44936:SF10">
    <property type="entry name" value="SENSOR PROTEIN RSTB"/>
    <property type="match status" value="1"/>
</dbReference>
<dbReference type="PROSITE" id="PS50109">
    <property type="entry name" value="HIS_KIN"/>
    <property type="match status" value="1"/>
</dbReference>
<dbReference type="GO" id="GO:0005524">
    <property type="term" value="F:ATP binding"/>
    <property type="evidence" value="ECO:0007669"/>
    <property type="project" value="UniProtKB-KW"/>
</dbReference>
<dbReference type="Gene3D" id="3.30.565.10">
    <property type="entry name" value="Histidine kinase-like ATPase, C-terminal domain"/>
    <property type="match status" value="1"/>
</dbReference>
<dbReference type="InterPro" id="IPR003594">
    <property type="entry name" value="HATPase_dom"/>
</dbReference>
<dbReference type="InterPro" id="IPR003660">
    <property type="entry name" value="HAMP_dom"/>
</dbReference>
<dbReference type="InterPro" id="IPR004358">
    <property type="entry name" value="Sig_transdc_His_kin-like_C"/>
</dbReference>
<dbReference type="RefSeq" id="WP_084610882.1">
    <property type="nucleotide sequence ID" value="NZ_JPMI01000340.1"/>
</dbReference>
<dbReference type="PROSITE" id="PS50885">
    <property type="entry name" value="HAMP"/>
    <property type="match status" value="1"/>
</dbReference>
<dbReference type="InterPro" id="IPR005467">
    <property type="entry name" value="His_kinase_dom"/>
</dbReference>
<evidence type="ECO:0000256" key="9">
    <source>
        <dbReference type="SAM" id="Coils"/>
    </source>
</evidence>
<dbReference type="Gene3D" id="6.10.340.10">
    <property type="match status" value="1"/>
</dbReference>
<keyword evidence="10" id="KW-1133">Transmembrane helix</keyword>
<evidence type="ECO:0000256" key="1">
    <source>
        <dbReference type="ARBA" id="ARBA00000085"/>
    </source>
</evidence>
<evidence type="ECO:0000256" key="4">
    <source>
        <dbReference type="ARBA" id="ARBA00022553"/>
    </source>
</evidence>
<keyword evidence="7 13" id="KW-0418">Kinase</keyword>
<evidence type="ECO:0000313" key="14">
    <source>
        <dbReference type="Proteomes" id="UP000028547"/>
    </source>
</evidence>
<dbReference type="AlphaFoldDB" id="A0A084SH29"/>
<dbReference type="GO" id="GO:0016020">
    <property type="term" value="C:membrane"/>
    <property type="evidence" value="ECO:0007669"/>
    <property type="project" value="UniProtKB-SubCell"/>
</dbReference>
<keyword evidence="5" id="KW-0808">Transferase</keyword>
<keyword evidence="8" id="KW-0067">ATP-binding</keyword>
<protein>
    <recommendedName>
        <fullName evidence="3">histidine kinase</fullName>
        <ecNumber evidence="3">2.7.13.3</ecNumber>
    </recommendedName>
</protein>
<dbReference type="SUPFAM" id="SSF55874">
    <property type="entry name" value="ATPase domain of HSP90 chaperone/DNA topoisomerase II/histidine kinase"/>
    <property type="match status" value="1"/>
</dbReference>
<comment type="catalytic activity">
    <reaction evidence="1">
        <text>ATP + protein L-histidine = ADP + protein N-phospho-L-histidine.</text>
        <dbReference type="EC" id="2.7.13.3"/>
    </reaction>
</comment>